<feature type="region of interest" description="Disordered" evidence="1">
    <location>
        <begin position="80"/>
        <end position="153"/>
    </location>
</feature>
<name>A0A1G1TKT5_9BACT</name>
<feature type="compositionally biased region" description="Pro residues" evidence="1">
    <location>
        <begin position="122"/>
        <end position="133"/>
    </location>
</feature>
<reference evidence="3 4" key="1">
    <citation type="submission" date="2016-08" db="EMBL/GenBank/DDBJ databases">
        <title>Hymenobacter coccineus sp. nov., Hymenobacter lapidarius sp. nov. and Hymenobacter glacialis sp. nov., isolated from Antarctic soil.</title>
        <authorList>
            <person name="Sedlacek I."/>
            <person name="Kralova S."/>
            <person name="Kyrova K."/>
            <person name="Maslanova I."/>
            <person name="Stankova E."/>
            <person name="Vrbovska V."/>
            <person name="Nemec M."/>
            <person name="Bartak M."/>
            <person name="Svec P."/>
            <person name="Busse H.-J."/>
            <person name="Pantucek R."/>
        </authorList>
    </citation>
    <scope>NUCLEOTIDE SEQUENCE [LARGE SCALE GENOMIC DNA]</scope>
    <source>
        <strain evidence="3 4">CCM 8649</strain>
    </source>
</reference>
<evidence type="ECO:0000256" key="1">
    <source>
        <dbReference type="SAM" id="MobiDB-lite"/>
    </source>
</evidence>
<evidence type="ECO:0000256" key="2">
    <source>
        <dbReference type="SAM" id="Phobius"/>
    </source>
</evidence>
<keyword evidence="2" id="KW-0472">Membrane</keyword>
<gene>
    <name evidence="3" type="ORF">BEN49_04725</name>
</gene>
<dbReference type="AlphaFoldDB" id="A0A1G1TKT5"/>
<sequence>MVYLLLALLFLLVPAVQTSVAGMGSALPEVELDRNFFRMLAIIGAIILAVHLVVENLDSSLLRRNVAKQDGRINELKAKLYDNQQARPPLPAGGPQGAPANQYEGPQGAPAGRYGNLSGAPTGPPAPPAPQRPLFPQHDPSLPNTPSAERPPL</sequence>
<accession>A0A1G1TKT5</accession>
<protein>
    <submittedName>
        <fullName evidence="3">Uncharacterized protein</fullName>
    </submittedName>
</protein>
<feature type="transmembrane region" description="Helical" evidence="2">
    <location>
        <begin position="36"/>
        <end position="54"/>
    </location>
</feature>
<comment type="caution">
    <text evidence="3">The sequence shown here is derived from an EMBL/GenBank/DDBJ whole genome shotgun (WGS) entry which is preliminary data.</text>
</comment>
<keyword evidence="2" id="KW-1133">Transmembrane helix</keyword>
<dbReference type="EMBL" id="MDZA01000055">
    <property type="protein sequence ID" value="OGX91481.1"/>
    <property type="molecule type" value="Genomic_DNA"/>
</dbReference>
<keyword evidence="2" id="KW-0812">Transmembrane</keyword>
<keyword evidence="4" id="KW-1185">Reference proteome</keyword>
<evidence type="ECO:0000313" key="4">
    <source>
        <dbReference type="Proteomes" id="UP000177506"/>
    </source>
</evidence>
<dbReference type="Proteomes" id="UP000177506">
    <property type="component" value="Unassembled WGS sequence"/>
</dbReference>
<proteinExistence type="predicted"/>
<organism evidence="3 4">
    <name type="scientific">Hymenobacter coccineus</name>
    <dbReference type="NCBI Taxonomy" id="1908235"/>
    <lineage>
        <taxon>Bacteria</taxon>
        <taxon>Pseudomonadati</taxon>
        <taxon>Bacteroidota</taxon>
        <taxon>Cytophagia</taxon>
        <taxon>Cytophagales</taxon>
        <taxon>Hymenobacteraceae</taxon>
        <taxon>Hymenobacter</taxon>
    </lineage>
</organism>
<evidence type="ECO:0000313" key="3">
    <source>
        <dbReference type="EMBL" id="OGX91481.1"/>
    </source>
</evidence>